<evidence type="ECO:0000256" key="1">
    <source>
        <dbReference type="SAM" id="MobiDB-lite"/>
    </source>
</evidence>
<evidence type="ECO:0000259" key="2">
    <source>
        <dbReference type="Pfam" id="PF13202"/>
    </source>
</evidence>
<feature type="compositionally biased region" description="Polar residues" evidence="1">
    <location>
        <begin position="20"/>
        <end position="32"/>
    </location>
</feature>
<comment type="caution">
    <text evidence="3">The sequence shown here is derived from an EMBL/GenBank/DDBJ whole genome shotgun (WGS) entry which is preliminary data.</text>
</comment>
<feature type="domain" description="EF-hand" evidence="2">
    <location>
        <begin position="139"/>
        <end position="152"/>
    </location>
</feature>
<keyword evidence="4" id="KW-1185">Reference proteome</keyword>
<gene>
    <name evidence="3" type="ORF">CWS72_11160</name>
</gene>
<dbReference type="InterPro" id="IPR002048">
    <property type="entry name" value="EF_hand_dom"/>
</dbReference>
<name>A0A2N3PVH3_9PROT</name>
<evidence type="ECO:0000313" key="4">
    <source>
        <dbReference type="Proteomes" id="UP000233293"/>
    </source>
</evidence>
<dbReference type="EMBL" id="PIUM01000011">
    <property type="protein sequence ID" value="PKU24403.1"/>
    <property type="molecule type" value="Genomic_DNA"/>
</dbReference>
<feature type="region of interest" description="Disordered" evidence="1">
    <location>
        <begin position="20"/>
        <end position="60"/>
    </location>
</feature>
<feature type="compositionally biased region" description="Polar residues" evidence="1">
    <location>
        <begin position="139"/>
        <end position="159"/>
    </location>
</feature>
<organism evidence="3 4">
    <name type="scientific">Telmatospirillum siberiense</name>
    <dbReference type="NCBI Taxonomy" id="382514"/>
    <lineage>
        <taxon>Bacteria</taxon>
        <taxon>Pseudomonadati</taxon>
        <taxon>Pseudomonadota</taxon>
        <taxon>Alphaproteobacteria</taxon>
        <taxon>Rhodospirillales</taxon>
        <taxon>Rhodospirillaceae</taxon>
        <taxon>Telmatospirillum</taxon>
    </lineage>
</organism>
<feature type="domain" description="EF-hand" evidence="2">
    <location>
        <begin position="111"/>
        <end position="127"/>
    </location>
</feature>
<accession>A0A2N3PVH3</accession>
<protein>
    <recommendedName>
        <fullName evidence="2">EF-hand domain-containing protein</fullName>
    </recommendedName>
</protein>
<sequence>MSIRIKARERLMTTIRGYDTSGSLSSRILTRTQKTDGPDQSPAEAQDAATGSAQDAKPGSVVAPLLSSSVQSTLIANQTADSTGSVTSGASAPSANQIAAADILALDTVHALDSNHNGTLSKSEIAAVSPLVAVASGRLDTNNDGQVSAGEISSATLSE</sequence>
<dbReference type="Proteomes" id="UP000233293">
    <property type="component" value="Unassembled WGS sequence"/>
</dbReference>
<dbReference type="InterPro" id="IPR018247">
    <property type="entry name" value="EF_Hand_1_Ca_BS"/>
</dbReference>
<reference evidence="4" key="1">
    <citation type="submission" date="2017-12" db="EMBL/GenBank/DDBJ databases">
        <title>Draft genome sequence of Telmatospirillum siberiense 26-4b1T, an acidotolerant peatland alphaproteobacterium potentially involved in sulfur cycling.</title>
        <authorList>
            <person name="Hausmann B."/>
            <person name="Pjevac P."/>
            <person name="Schreck K."/>
            <person name="Herbold C.W."/>
            <person name="Daims H."/>
            <person name="Wagner M."/>
            <person name="Pester M."/>
            <person name="Loy A."/>
        </authorList>
    </citation>
    <scope>NUCLEOTIDE SEQUENCE [LARGE SCALE GENOMIC DNA]</scope>
    <source>
        <strain evidence="4">26-4b1</strain>
    </source>
</reference>
<dbReference type="AlphaFoldDB" id="A0A2N3PVH3"/>
<dbReference type="Pfam" id="PF13202">
    <property type="entry name" value="EF-hand_5"/>
    <property type="match status" value="2"/>
</dbReference>
<dbReference type="InterPro" id="IPR011992">
    <property type="entry name" value="EF-hand-dom_pair"/>
</dbReference>
<dbReference type="GO" id="GO:0005509">
    <property type="term" value="F:calcium ion binding"/>
    <property type="evidence" value="ECO:0007669"/>
    <property type="project" value="InterPro"/>
</dbReference>
<evidence type="ECO:0000313" key="3">
    <source>
        <dbReference type="EMBL" id="PKU24403.1"/>
    </source>
</evidence>
<dbReference type="PROSITE" id="PS00018">
    <property type="entry name" value="EF_HAND_1"/>
    <property type="match status" value="2"/>
</dbReference>
<feature type="region of interest" description="Disordered" evidence="1">
    <location>
        <begin position="138"/>
        <end position="159"/>
    </location>
</feature>
<dbReference type="SUPFAM" id="SSF47473">
    <property type="entry name" value="EF-hand"/>
    <property type="match status" value="1"/>
</dbReference>
<proteinExistence type="predicted"/>
<dbReference type="Gene3D" id="1.10.238.10">
    <property type="entry name" value="EF-hand"/>
    <property type="match status" value="1"/>
</dbReference>